<organism evidence="1">
    <name type="scientific">Corynebacterium glutamicum</name>
    <name type="common">Brevibacterium saccharolyticum</name>
    <dbReference type="NCBI Taxonomy" id="1718"/>
    <lineage>
        <taxon>Bacteria</taxon>
        <taxon>Bacillati</taxon>
        <taxon>Actinomycetota</taxon>
        <taxon>Actinomycetes</taxon>
        <taxon>Mycobacteriales</taxon>
        <taxon>Corynebacteriaceae</taxon>
        <taxon>Corynebacterium</taxon>
    </lineage>
</organism>
<keyword evidence="1" id="KW-0614">Plasmid</keyword>
<name>D2KYA2_CORGT</name>
<proteinExistence type="predicted"/>
<reference evidence="1" key="1">
    <citation type="journal article" date="2010" name="Appl. Microbiol. Biotechnol.">
        <title>Characterization of a 24-kb plasmid pCGR2 newly isolated from Corynebacterium glutamicum.</title>
        <authorList>
            <person name="Tsuchida Y."/>
            <person name="Kimura S."/>
            <person name="Suzuki N."/>
            <person name="Inui M."/>
            <person name="Yukawa H."/>
        </authorList>
    </citation>
    <scope>NUCLEOTIDE SEQUENCE</scope>
    <source>
        <strain evidence="1">ATCC 14997</strain>
        <plasmid evidence="1">pCGR2</plasmid>
    </source>
</reference>
<accession>D2KYA2</accession>
<sequence length="66" mass="7697">MDIFSGRHFPRDIILWAVRWYCRYGVSYRDLEEMMTSAGRAGRGAVAKRLSAPLCNSTMKPFFLHR</sequence>
<evidence type="ECO:0000313" key="1">
    <source>
        <dbReference type="EMBL" id="BAI66030.1"/>
    </source>
</evidence>
<protein>
    <submittedName>
        <fullName evidence="1">Putative transposase</fullName>
    </submittedName>
</protein>
<geneLocation type="plasmid" evidence="1">
    <name>pCGR2</name>
</geneLocation>
<dbReference type="EMBL" id="AB525231">
    <property type="protein sequence ID" value="BAI66030.1"/>
    <property type="molecule type" value="Genomic_DNA"/>
</dbReference>
<dbReference type="AlphaFoldDB" id="D2KYA2"/>